<keyword evidence="3" id="KW-1185">Reference proteome</keyword>
<evidence type="ECO:0000256" key="1">
    <source>
        <dbReference type="SAM" id="MobiDB-lite"/>
    </source>
</evidence>
<proteinExistence type="predicted"/>
<reference evidence="2" key="1">
    <citation type="submission" date="2018-03" db="EMBL/GenBank/DDBJ databases">
        <authorList>
            <person name="Guldener U."/>
        </authorList>
    </citation>
    <scope>NUCLEOTIDE SEQUENCE [LARGE SCALE GENOMIC DNA]</scope>
    <source>
        <strain evidence="2">ATCC34888</strain>
    </source>
</reference>
<dbReference type="OrthoDB" id="3352450at2759"/>
<accession>A0A5C3FY96</accession>
<sequence length="226" mass="23238">MVSADHVEAKVLSNACHSSASTVCPDAVFPSNSRPFALDTSSVVTMSSSTSSNANPPPNHGGSVSGDLGGPSHSRVLLGRNAGKLDPTEHPPLPVAEVGAANRAAQMRGILLGLGGGVISAFISRKALNLSKNASYLSGLLAGTGVAYITARQQLEHNLGAVENAEKGLRGSLRSSTDARAGDGLTSTDREMLKYDLQAAAERAHEAGVAGMHELKDKYASSRGDH</sequence>
<dbReference type="AlphaFoldDB" id="A0A5C3FY96"/>
<evidence type="ECO:0000313" key="2">
    <source>
        <dbReference type="EMBL" id="SPO48439.1"/>
    </source>
</evidence>
<feature type="region of interest" description="Disordered" evidence="1">
    <location>
        <begin position="46"/>
        <end position="93"/>
    </location>
</feature>
<protein>
    <submittedName>
        <fullName evidence="2">Uncharacterized protein</fullName>
    </submittedName>
</protein>
<name>A0A5C3FY96_PSEA2</name>
<gene>
    <name evidence="2" type="ORF">PSANT_06130</name>
</gene>
<comment type="caution">
    <text evidence="2">The sequence shown here is derived from an EMBL/GenBank/DDBJ whole genome shotgun (WGS) entry which is preliminary data.</text>
</comment>
<organism evidence="2 3">
    <name type="scientific">Pseudozyma antarctica</name>
    <name type="common">Yeast</name>
    <name type="synonym">Candida antarctica</name>
    <dbReference type="NCBI Taxonomy" id="84753"/>
    <lineage>
        <taxon>Eukaryota</taxon>
        <taxon>Fungi</taxon>
        <taxon>Dikarya</taxon>
        <taxon>Basidiomycota</taxon>
        <taxon>Ustilaginomycotina</taxon>
        <taxon>Ustilaginomycetes</taxon>
        <taxon>Ustilaginales</taxon>
        <taxon>Ustilaginaceae</taxon>
        <taxon>Moesziomyces</taxon>
    </lineage>
</organism>
<dbReference type="Proteomes" id="UP000325008">
    <property type="component" value="Unassembled WGS sequence"/>
</dbReference>
<dbReference type="EMBL" id="OOIQ01000019">
    <property type="protein sequence ID" value="SPO48439.1"/>
    <property type="molecule type" value="Genomic_DNA"/>
</dbReference>
<evidence type="ECO:0000313" key="3">
    <source>
        <dbReference type="Proteomes" id="UP000325008"/>
    </source>
</evidence>